<dbReference type="SUPFAM" id="SSF48498">
    <property type="entry name" value="Tetracyclin repressor-like, C-terminal domain"/>
    <property type="match status" value="1"/>
</dbReference>
<dbReference type="InterPro" id="IPR003012">
    <property type="entry name" value="Tet_transcr_reg_TetR"/>
</dbReference>
<evidence type="ECO:0000259" key="6">
    <source>
        <dbReference type="PROSITE" id="PS50977"/>
    </source>
</evidence>
<dbReference type="GO" id="GO:0003700">
    <property type="term" value="F:DNA-binding transcription factor activity"/>
    <property type="evidence" value="ECO:0007669"/>
    <property type="project" value="TreeGrafter"/>
</dbReference>
<dbReference type="Gene3D" id="1.10.357.10">
    <property type="entry name" value="Tetracycline Repressor, domain 2"/>
    <property type="match status" value="1"/>
</dbReference>
<dbReference type="Gene3D" id="1.10.10.60">
    <property type="entry name" value="Homeodomain-like"/>
    <property type="match status" value="1"/>
</dbReference>
<dbReference type="PROSITE" id="PS50977">
    <property type="entry name" value="HTH_TETR_2"/>
    <property type="match status" value="1"/>
</dbReference>
<dbReference type="GO" id="GO:0045892">
    <property type="term" value="P:negative regulation of DNA-templated transcription"/>
    <property type="evidence" value="ECO:0007669"/>
    <property type="project" value="InterPro"/>
</dbReference>
<evidence type="ECO:0000256" key="1">
    <source>
        <dbReference type="ARBA" id="ARBA00022491"/>
    </source>
</evidence>
<feature type="domain" description="HTH tetR-type" evidence="6">
    <location>
        <begin position="32"/>
        <end position="92"/>
    </location>
</feature>
<reference evidence="7 8" key="1">
    <citation type="submission" date="2018-08" db="EMBL/GenBank/DDBJ databases">
        <title>Sequencing the genomes of 1000 actinobacteria strains.</title>
        <authorList>
            <person name="Klenk H.-P."/>
        </authorList>
    </citation>
    <scope>NUCLEOTIDE SEQUENCE [LARGE SCALE GENOMIC DNA]</scope>
    <source>
        <strain evidence="7 8">DSM 22891</strain>
    </source>
</reference>
<protein>
    <submittedName>
        <fullName evidence="7">TetR family transcriptional regulator</fullName>
    </submittedName>
</protein>
<dbReference type="RefSeq" id="WP_115851429.1">
    <property type="nucleotide sequence ID" value="NZ_QTUC01000001.1"/>
</dbReference>
<feature type="DNA-binding region" description="H-T-H motif" evidence="5">
    <location>
        <begin position="55"/>
        <end position="74"/>
    </location>
</feature>
<dbReference type="GO" id="GO:0046677">
    <property type="term" value="P:response to antibiotic"/>
    <property type="evidence" value="ECO:0007669"/>
    <property type="project" value="InterPro"/>
</dbReference>
<keyword evidence="8" id="KW-1185">Reference proteome</keyword>
<keyword evidence="4" id="KW-0804">Transcription</keyword>
<dbReference type="InterPro" id="IPR004111">
    <property type="entry name" value="Repressor_TetR_C"/>
</dbReference>
<evidence type="ECO:0000256" key="5">
    <source>
        <dbReference type="PROSITE-ProRule" id="PRU00335"/>
    </source>
</evidence>
<keyword evidence="2" id="KW-0805">Transcription regulation</keyword>
<evidence type="ECO:0000313" key="8">
    <source>
        <dbReference type="Proteomes" id="UP000256485"/>
    </source>
</evidence>
<accession>A0A3D9V9W1</accession>
<keyword evidence="3 5" id="KW-0238">DNA-binding</keyword>
<dbReference type="OrthoDB" id="2570341at2"/>
<gene>
    <name evidence="7" type="ORF">DFJ64_3546</name>
</gene>
<organism evidence="7 8">
    <name type="scientific">Thermasporomyces composti</name>
    <dbReference type="NCBI Taxonomy" id="696763"/>
    <lineage>
        <taxon>Bacteria</taxon>
        <taxon>Bacillati</taxon>
        <taxon>Actinomycetota</taxon>
        <taxon>Actinomycetes</taxon>
        <taxon>Propionibacteriales</taxon>
        <taxon>Nocardioidaceae</taxon>
        <taxon>Thermasporomyces</taxon>
    </lineage>
</organism>
<keyword evidence="1" id="KW-0678">Repressor</keyword>
<evidence type="ECO:0000256" key="4">
    <source>
        <dbReference type="ARBA" id="ARBA00023163"/>
    </source>
</evidence>
<dbReference type="AlphaFoldDB" id="A0A3D9V9W1"/>
<evidence type="ECO:0000313" key="7">
    <source>
        <dbReference type="EMBL" id="REF38076.1"/>
    </source>
</evidence>
<sequence length="257" mass="28157">MTTAHSGSGDPRRSLELLWRGREPAGRGPRPGLSLERIVGAAVELADREGIAAVSMRKVAAELGVGTMSLYHYVPGKGELLDLMLDYVVEVPQAPKGKRRQTWREVLETMAWRTWRLYLSHPWLLQVNQARPVVGPKAFAALESVVAGLDGLSLTGQEKMAAIAAVENYVTGAARTYLMRQEASQRSTMTEEDFWALQAPYLSEAMADGACPHLAALPEDSFQLVPEDAFEFGLQALLDGLAATIERRKSAPRRKTG</sequence>
<dbReference type="PANTHER" id="PTHR30055">
    <property type="entry name" value="HTH-TYPE TRANSCRIPTIONAL REGULATOR RUTR"/>
    <property type="match status" value="1"/>
</dbReference>
<evidence type="ECO:0000256" key="3">
    <source>
        <dbReference type="ARBA" id="ARBA00023125"/>
    </source>
</evidence>
<evidence type="ECO:0000256" key="2">
    <source>
        <dbReference type="ARBA" id="ARBA00023015"/>
    </source>
</evidence>
<dbReference type="PRINTS" id="PR00400">
    <property type="entry name" value="TETREPRESSOR"/>
</dbReference>
<dbReference type="SUPFAM" id="SSF46689">
    <property type="entry name" value="Homeodomain-like"/>
    <property type="match status" value="1"/>
</dbReference>
<dbReference type="InterPro" id="IPR001647">
    <property type="entry name" value="HTH_TetR"/>
</dbReference>
<dbReference type="Proteomes" id="UP000256485">
    <property type="component" value="Unassembled WGS sequence"/>
</dbReference>
<proteinExistence type="predicted"/>
<name>A0A3D9V9W1_THECX</name>
<comment type="caution">
    <text evidence="7">The sequence shown here is derived from an EMBL/GenBank/DDBJ whole genome shotgun (WGS) entry which is preliminary data.</text>
</comment>
<dbReference type="PANTHER" id="PTHR30055:SF151">
    <property type="entry name" value="TRANSCRIPTIONAL REGULATORY PROTEIN"/>
    <property type="match status" value="1"/>
</dbReference>
<dbReference type="InterPro" id="IPR036271">
    <property type="entry name" value="Tet_transcr_reg_TetR-rel_C_sf"/>
</dbReference>
<dbReference type="Pfam" id="PF00440">
    <property type="entry name" value="TetR_N"/>
    <property type="match status" value="1"/>
</dbReference>
<dbReference type="GO" id="GO:0000976">
    <property type="term" value="F:transcription cis-regulatory region binding"/>
    <property type="evidence" value="ECO:0007669"/>
    <property type="project" value="TreeGrafter"/>
</dbReference>
<dbReference type="EMBL" id="QTUC01000001">
    <property type="protein sequence ID" value="REF38076.1"/>
    <property type="molecule type" value="Genomic_DNA"/>
</dbReference>
<dbReference type="InterPro" id="IPR050109">
    <property type="entry name" value="HTH-type_TetR-like_transc_reg"/>
</dbReference>
<dbReference type="Pfam" id="PF02909">
    <property type="entry name" value="TetR_C_1"/>
    <property type="match status" value="1"/>
</dbReference>
<dbReference type="InterPro" id="IPR009057">
    <property type="entry name" value="Homeodomain-like_sf"/>
</dbReference>